<feature type="transmembrane region" description="Helical" evidence="10">
    <location>
        <begin position="360"/>
        <end position="379"/>
    </location>
</feature>
<keyword evidence="5 10" id="KW-0297">G-protein coupled receptor</keyword>
<dbReference type="GO" id="GO:0042277">
    <property type="term" value="F:peptide binding"/>
    <property type="evidence" value="ECO:0007669"/>
    <property type="project" value="TreeGrafter"/>
</dbReference>
<dbReference type="OMA" id="LHQDPHE"/>
<dbReference type="OrthoDB" id="6435638at2759"/>
<keyword evidence="8 10" id="KW-0325">Glycoprotein</keyword>
<dbReference type="GO" id="GO:0005000">
    <property type="term" value="F:vasopressin receptor activity"/>
    <property type="evidence" value="ECO:0007669"/>
    <property type="project" value="InterPro"/>
</dbReference>
<dbReference type="InterPro" id="IPR000276">
    <property type="entry name" value="GPCR_Rhodpsn"/>
</dbReference>
<feature type="transmembrane region" description="Helical" evidence="10">
    <location>
        <begin position="111"/>
        <end position="133"/>
    </location>
</feature>
<comment type="similarity">
    <text evidence="10">Belongs to the G-protein coupled receptor 1 family. Vasopressin/oxytocin receptor subfamily.</text>
</comment>
<dbReference type="PRINTS" id="PR00896">
    <property type="entry name" value="VASOPRESSINR"/>
</dbReference>
<feature type="transmembrane region" description="Helical" evidence="10">
    <location>
        <begin position="244"/>
        <end position="267"/>
    </location>
</feature>
<dbReference type="PROSITE" id="PS50262">
    <property type="entry name" value="G_PROTEIN_RECEP_F1_2"/>
    <property type="match status" value="1"/>
</dbReference>
<evidence type="ECO:0000256" key="8">
    <source>
        <dbReference type="ARBA" id="ARBA00023180"/>
    </source>
</evidence>
<dbReference type="RefSeq" id="XP_055867244.1">
    <property type="nucleotide sequence ID" value="XM_056011269.1"/>
</dbReference>
<keyword evidence="6 10" id="KW-0472">Membrane</keyword>
<dbReference type="GO" id="GO:0032870">
    <property type="term" value="P:cellular response to hormone stimulus"/>
    <property type="evidence" value="ECO:0007669"/>
    <property type="project" value="TreeGrafter"/>
</dbReference>
<dbReference type="SUPFAM" id="SSF81321">
    <property type="entry name" value="Family A G protein-coupled receptor-like"/>
    <property type="match status" value="1"/>
</dbReference>
<dbReference type="PANTHER" id="PTHR24241:SF59">
    <property type="entry name" value="ADIPOKINETIC HORMONE RECEPTOR, ISOFORM C"/>
    <property type="match status" value="1"/>
</dbReference>
<evidence type="ECO:0000256" key="4">
    <source>
        <dbReference type="ARBA" id="ARBA00022989"/>
    </source>
</evidence>
<dbReference type="AlphaFoldDB" id="A0A9W2YWZ5"/>
<evidence type="ECO:0000256" key="7">
    <source>
        <dbReference type="ARBA" id="ARBA00023170"/>
    </source>
</evidence>
<proteinExistence type="inferred from homology"/>
<feature type="transmembrane region" description="Helical" evidence="10">
    <location>
        <begin position="153"/>
        <end position="172"/>
    </location>
</feature>
<dbReference type="PANTHER" id="PTHR24241">
    <property type="entry name" value="NEUROPEPTIDE RECEPTOR-RELATED G-PROTEIN COUPLED RECEPTOR"/>
    <property type="match status" value="1"/>
</dbReference>
<organism evidence="12 13">
    <name type="scientific">Biomphalaria glabrata</name>
    <name type="common">Bloodfluke planorb</name>
    <name type="synonym">Freshwater snail</name>
    <dbReference type="NCBI Taxonomy" id="6526"/>
    <lineage>
        <taxon>Eukaryota</taxon>
        <taxon>Metazoa</taxon>
        <taxon>Spiralia</taxon>
        <taxon>Lophotrochozoa</taxon>
        <taxon>Mollusca</taxon>
        <taxon>Gastropoda</taxon>
        <taxon>Heterobranchia</taxon>
        <taxon>Euthyneura</taxon>
        <taxon>Panpulmonata</taxon>
        <taxon>Hygrophila</taxon>
        <taxon>Lymnaeoidea</taxon>
        <taxon>Planorbidae</taxon>
        <taxon>Biomphalaria</taxon>
    </lineage>
</organism>
<dbReference type="Gene3D" id="1.20.1070.10">
    <property type="entry name" value="Rhodopsin 7-helix transmembrane proteins"/>
    <property type="match status" value="1"/>
</dbReference>
<name>A0A9W2YWZ5_BIOGL</name>
<keyword evidence="2" id="KW-1003">Cell membrane</keyword>
<evidence type="ECO:0000256" key="5">
    <source>
        <dbReference type="ARBA" id="ARBA00023040"/>
    </source>
</evidence>
<keyword evidence="7 10" id="KW-0675">Receptor</keyword>
<dbReference type="Pfam" id="PF00001">
    <property type="entry name" value="7tm_1"/>
    <property type="match status" value="1"/>
</dbReference>
<keyword evidence="9 10" id="KW-0807">Transducer</keyword>
<dbReference type="GO" id="GO:0005886">
    <property type="term" value="C:plasma membrane"/>
    <property type="evidence" value="ECO:0007669"/>
    <property type="project" value="UniProtKB-SubCell"/>
</dbReference>
<feature type="transmembrane region" description="Helical" evidence="10">
    <location>
        <begin position="193"/>
        <end position="215"/>
    </location>
</feature>
<evidence type="ECO:0000256" key="6">
    <source>
        <dbReference type="ARBA" id="ARBA00023136"/>
    </source>
</evidence>
<keyword evidence="12" id="KW-1185">Reference proteome</keyword>
<dbReference type="GeneID" id="106053073"/>
<accession>A0A9W2YWZ5</accession>
<feature type="transmembrane region" description="Helical" evidence="10">
    <location>
        <begin position="78"/>
        <end position="99"/>
    </location>
</feature>
<dbReference type="Proteomes" id="UP001165740">
    <property type="component" value="Chromosome 14"/>
</dbReference>
<evidence type="ECO:0000313" key="12">
    <source>
        <dbReference type="Proteomes" id="UP001165740"/>
    </source>
</evidence>
<evidence type="ECO:0000256" key="2">
    <source>
        <dbReference type="ARBA" id="ARBA00022475"/>
    </source>
</evidence>
<evidence type="ECO:0000256" key="10">
    <source>
        <dbReference type="RuleBase" id="RU046427"/>
    </source>
</evidence>
<evidence type="ECO:0000256" key="3">
    <source>
        <dbReference type="ARBA" id="ARBA00022692"/>
    </source>
</evidence>
<dbReference type="PRINTS" id="PR00237">
    <property type="entry name" value="GPCRRHODOPSN"/>
</dbReference>
<dbReference type="InterPro" id="IPR017452">
    <property type="entry name" value="GPCR_Rhodpsn_7TM"/>
</dbReference>
<gene>
    <name evidence="13" type="primary">LOC106053073</name>
</gene>
<feature type="domain" description="G-protein coupled receptors family 1 profile" evidence="11">
    <location>
        <begin position="95"/>
        <end position="376"/>
    </location>
</feature>
<protein>
    <submittedName>
        <fullName evidence="13">Adipokinetic hormone/corazonin-related peptide receptor variant I-like</fullName>
    </submittedName>
</protein>
<evidence type="ECO:0000256" key="9">
    <source>
        <dbReference type="ARBA" id="ARBA00023224"/>
    </source>
</evidence>
<reference evidence="13" key="1">
    <citation type="submission" date="2025-08" db="UniProtKB">
        <authorList>
            <consortium name="RefSeq"/>
        </authorList>
    </citation>
    <scope>IDENTIFICATION</scope>
</reference>
<feature type="transmembrane region" description="Helical" evidence="10">
    <location>
        <begin position="321"/>
        <end position="345"/>
    </location>
</feature>
<evidence type="ECO:0000313" key="13">
    <source>
        <dbReference type="RefSeq" id="XP_055867244.1"/>
    </source>
</evidence>
<keyword evidence="3 10" id="KW-0812">Transmembrane</keyword>
<comment type="subcellular location">
    <subcellularLocation>
        <location evidence="1 10">Cell membrane</location>
        <topology evidence="1 10">Multi-pass membrane protein</topology>
    </subcellularLocation>
</comment>
<evidence type="ECO:0000259" key="11">
    <source>
        <dbReference type="PROSITE" id="PS50262"/>
    </source>
</evidence>
<keyword evidence="4 10" id="KW-1133">Transmembrane helix</keyword>
<dbReference type="InterPro" id="IPR001817">
    <property type="entry name" value="Vasoprsn_rcpt"/>
</dbReference>
<sequence length="400" mass="45969">MSVHIRECLSSNGSLLFTEVLQLDSVPSLTLNKSGDQLSNASTPTNWEIHSGLTFGQGVNCSVYKVDLPREMTFNEETLISVVAYCCIFLIALVGNLMVFTTLWGDRRSRVNLCILHLSVADLFVACIFLPLEVTWHITVSWRAGDMVCRLCMLLRAYGFYLSSYITVVIAIDRYMSIVHPLVLSCSIKRCKIMLTSAYVISFLFSLPQSVIFHLEYHPVFTWFSQCITFHFFSSDLDEMVYDVFVFVAVYAAPLLIMVTMYTLILIKLCRQHTKHDVTGKPSSHAIKRLIQETLPAHLHPRLRCSRTGYLMKARMKTFKMTLCIVCAFILCWTPNFLVILYYWLAKDSASQMDSKTKRILLIFAVSNSCLDPLIYGMFTTSFQRKFKKWKEYVYQIFTP</sequence>
<evidence type="ECO:0000256" key="1">
    <source>
        <dbReference type="ARBA" id="ARBA00004651"/>
    </source>
</evidence>